<dbReference type="OrthoDB" id="9812574at2"/>
<feature type="transmembrane region" description="Helical" evidence="5">
    <location>
        <begin position="406"/>
        <end position="430"/>
    </location>
</feature>
<feature type="transmembrane region" description="Helical" evidence="5">
    <location>
        <begin position="174"/>
        <end position="193"/>
    </location>
</feature>
<dbReference type="Pfam" id="PF07690">
    <property type="entry name" value="MFS_1"/>
    <property type="match status" value="1"/>
</dbReference>
<gene>
    <name evidence="7" type="ORF">GGR05_002953</name>
</gene>
<dbReference type="Proteomes" id="UP000531216">
    <property type="component" value="Unassembled WGS sequence"/>
</dbReference>
<sequence>MSTIAAAPSAQVKSTPSRSIRALGAVNFFLADVRDGLGPFLGIFLVGQGWSAAQIGLVMTIGGIAGMLATTPLGALADASRAKRFMVGFCAALVIVASLAILFVPTFAFVTASQIATGIAGAAIGPALAGLTLGLVGQKGLAPQLGRNEAWNHGGNVFAAAGAGFFGYEFGLPAVFILMTMMAVGSIVAVLMIRPDDIDHDVARGLDRKEGAEREAPSGFSVLWKSRPLLILAATLMLFHFGNGAMLPLLGQQVAAQAEQDTTTGAVTGTADTASASAAGTTTTAISPGQSTAGRPASEPVRQPSTLQTLLSDPVSYTAATVIIAQLTMIPIALLAAGFASRRGYFLLLVAALVALPVRGLIAGLWPNPYALIPVQMLDGVGAGLLGVAVPGLVARMLRGTGHINAGLGAVMTVQGVGASLSPAIAGVIVTNFGYSTAYLSLAAFAMCGLVLWLVSSPKVAAACSGD</sequence>
<feature type="transmembrane region" description="Helical" evidence="5">
    <location>
        <begin position="150"/>
        <end position="168"/>
    </location>
</feature>
<dbReference type="PANTHER" id="PTHR23539:SF1">
    <property type="entry name" value="MAJOR FACILITATOR SUPERFAMILY (MFS) PROFILE DOMAIN-CONTAINING PROTEIN"/>
    <property type="match status" value="1"/>
</dbReference>
<feature type="transmembrane region" description="Helical" evidence="5">
    <location>
        <begin position="436"/>
        <end position="455"/>
    </location>
</feature>
<accession>A0A7W6BRM3</accession>
<evidence type="ECO:0000259" key="6">
    <source>
        <dbReference type="PROSITE" id="PS50850"/>
    </source>
</evidence>
<reference evidence="7 8" key="1">
    <citation type="submission" date="2020-08" db="EMBL/GenBank/DDBJ databases">
        <title>Genomic Encyclopedia of Type Strains, Phase IV (KMG-IV): sequencing the most valuable type-strain genomes for metagenomic binning, comparative biology and taxonomic classification.</title>
        <authorList>
            <person name="Goeker M."/>
        </authorList>
    </citation>
    <scope>NUCLEOTIDE SEQUENCE [LARGE SCALE GENOMIC DNA]</scope>
    <source>
        <strain evidence="7 8">DSM 25024</strain>
    </source>
</reference>
<feature type="domain" description="Major facilitator superfamily (MFS) profile" evidence="6">
    <location>
        <begin position="1"/>
        <end position="461"/>
    </location>
</feature>
<proteinExistence type="predicted"/>
<feature type="compositionally biased region" description="Low complexity" evidence="4">
    <location>
        <begin position="272"/>
        <end position="285"/>
    </location>
</feature>
<comment type="caution">
    <text evidence="7">The sequence shown here is derived from an EMBL/GenBank/DDBJ whole genome shotgun (WGS) entry which is preliminary data.</text>
</comment>
<evidence type="ECO:0000256" key="2">
    <source>
        <dbReference type="ARBA" id="ARBA00022989"/>
    </source>
</evidence>
<evidence type="ECO:0000256" key="5">
    <source>
        <dbReference type="SAM" id="Phobius"/>
    </source>
</evidence>
<feature type="transmembrane region" description="Helical" evidence="5">
    <location>
        <begin position="115"/>
        <end position="138"/>
    </location>
</feature>
<evidence type="ECO:0000313" key="7">
    <source>
        <dbReference type="EMBL" id="MBB3936788.1"/>
    </source>
</evidence>
<feature type="transmembrane region" description="Helical" evidence="5">
    <location>
        <begin position="372"/>
        <end position="394"/>
    </location>
</feature>
<dbReference type="GO" id="GO:0022857">
    <property type="term" value="F:transmembrane transporter activity"/>
    <property type="evidence" value="ECO:0007669"/>
    <property type="project" value="InterPro"/>
</dbReference>
<dbReference type="PANTHER" id="PTHR23539">
    <property type="entry name" value="MFS TRANSPORTER"/>
    <property type="match status" value="1"/>
</dbReference>
<protein>
    <submittedName>
        <fullName evidence="7">MFS family permease</fullName>
    </submittedName>
</protein>
<name>A0A7W6BRM3_9HYPH</name>
<dbReference type="InterPro" id="IPR011701">
    <property type="entry name" value="MFS"/>
</dbReference>
<dbReference type="SUPFAM" id="SSF103473">
    <property type="entry name" value="MFS general substrate transporter"/>
    <property type="match status" value="2"/>
</dbReference>
<feature type="transmembrane region" description="Helical" evidence="5">
    <location>
        <begin position="229"/>
        <end position="250"/>
    </location>
</feature>
<dbReference type="InterPro" id="IPR020846">
    <property type="entry name" value="MFS_dom"/>
</dbReference>
<dbReference type="EMBL" id="JACIDO010000006">
    <property type="protein sequence ID" value="MBB3936788.1"/>
    <property type="molecule type" value="Genomic_DNA"/>
</dbReference>
<dbReference type="RefSeq" id="WP_090962410.1">
    <property type="nucleotide sequence ID" value="NZ_FOOA01000006.1"/>
</dbReference>
<feature type="transmembrane region" description="Helical" evidence="5">
    <location>
        <begin position="85"/>
        <end position="109"/>
    </location>
</feature>
<keyword evidence="3 5" id="KW-0472">Membrane</keyword>
<evidence type="ECO:0000256" key="3">
    <source>
        <dbReference type="ARBA" id="ARBA00023136"/>
    </source>
</evidence>
<dbReference type="PROSITE" id="PS50850">
    <property type="entry name" value="MFS"/>
    <property type="match status" value="1"/>
</dbReference>
<feature type="transmembrane region" description="Helical" evidence="5">
    <location>
        <begin position="52"/>
        <end position="73"/>
    </location>
</feature>
<feature type="transmembrane region" description="Helical" evidence="5">
    <location>
        <begin position="315"/>
        <end position="337"/>
    </location>
</feature>
<keyword evidence="2 5" id="KW-1133">Transmembrane helix</keyword>
<organism evidence="7 8">
    <name type="scientific">Aureimonas phyllosphaerae</name>
    <dbReference type="NCBI Taxonomy" id="1166078"/>
    <lineage>
        <taxon>Bacteria</taxon>
        <taxon>Pseudomonadati</taxon>
        <taxon>Pseudomonadota</taxon>
        <taxon>Alphaproteobacteria</taxon>
        <taxon>Hyphomicrobiales</taxon>
        <taxon>Aurantimonadaceae</taxon>
        <taxon>Aureimonas</taxon>
    </lineage>
</organism>
<dbReference type="InterPro" id="IPR036259">
    <property type="entry name" value="MFS_trans_sf"/>
</dbReference>
<evidence type="ECO:0000313" key="8">
    <source>
        <dbReference type="Proteomes" id="UP000531216"/>
    </source>
</evidence>
<evidence type="ECO:0000256" key="4">
    <source>
        <dbReference type="SAM" id="MobiDB-lite"/>
    </source>
</evidence>
<keyword evidence="1 5" id="KW-0812">Transmembrane</keyword>
<dbReference type="AlphaFoldDB" id="A0A7W6BRM3"/>
<keyword evidence="8" id="KW-1185">Reference proteome</keyword>
<dbReference type="Gene3D" id="1.20.1250.20">
    <property type="entry name" value="MFS general substrate transporter like domains"/>
    <property type="match status" value="2"/>
</dbReference>
<evidence type="ECO:0000256" key="1">
    <source>
        <dbReference type="ARBA" id="ARBA00022692"/>
    </source>
</evidence>
<feature type="region of interest" description="Disordered" evidence="4">
    <location>
        <begin position="272"/>
        <end position="304"/>
    </location>
</feature>
<feature type="transmembrane region" description="Helical" evidence="5">
    <location>
        <begin position="344"/>
        <end position="366"/>
    </location>
</feature>